<name>A0A371DE59_9APHY</name>
<feature type="compositionally biased region" description="Low complexity" evidence="1">
    <location>
        <begin position="334"/>
        <end position="372"/>
    </location>
</feature>
<feature type="compositionally biased region" description="Basic residues" evidence="1">
    <location>
        <begin position="243"/>
        <end position="255"/>
    </location>
</feature>
<gene>
    <name evidence="2" type="ORF">OH76DRAFT_367927</name>
</gene>
<keyword evidence="3" id="KW-1185">Reference proteome</keyword>
<accession>A0A371DE59</accession>
<feature type="compositionally biased region" description="Low complexity" evidence="1">
    <location>
        <begin position="385"/>
        <end position="408"/>
    </location>
</feature>
<dbReference type="EMBL" id="KZ857397">
    <property type="protein sequence ID" value="RDX50849.1"/>
    <property type="molecule type" value="Genomic_DNA"/>
</dbReference>
<evidence type="ECO:0000256" key="1">
    <source>
        <dbReference type="SAM" id="MobiDB-lite"/>
    </source>
</evidence>
<dbReference type="Proteomes" id="UP000256964">
    <property type="component" value="Unassembled WGS sequence"/>
</dbReference>
<reference evidence="2 3" key="1">
    <citation type="journal article" date="2018" name="Biotechnol. Biofuels">
        <title>Integrative visual omics of the white-rot fungus Polyporus brumalis exposes the biotechnological potential of its oxidative enzymes for delignifying raw plant biomass.</title>
        <authorList>
            <person name="Miyauchi S."/>
            <person name="Rancon A."/>
            <person name="Drula E."/>
            <person name="Hage H."/>
            <person name="Chaduli D."/>
            <person name="Favel A."/>
            <person name="Grisel S."/>
            <person name="Henrissat B."/>
            <person name="Herpoel-Gimbert I."/>
            <person name="Ruiz-Duenas F.J."/>
            <person name="Chevret D."/>
            <person name="Hainaut M."/>
            <person name="Lin J."/>
            <person name="Wang M."/>
            <person name="Pangilinan J."/>
            <person name="Lipzen A."/>
            <person name="Lesage-Meessen L."/>
            <person name="Navarro D."/>
            <person name="Riley R."/>
            <person name="Grigoriev I.V."/>
            <person name="Zhou S."/>
            <person name="Raouche S."/>
            <person name="Rosso M.N."/>
        </authorList>
    </citation>
    <scope>NUCLEOTIDE SEQUENCE [LARGE SCALE GENOMIC DNA]</scope>
    <source>
        <strain evidence="2 3">BRFM 1820</strain>
    </source>
</reference>
<feature type="compositionally biased region" description="Basic and acidic residues" evidence="1">
    <location>
        <begin position="256"/>
        <end position="271"/>
    </location>
</feature>
<feature type="compositionally biased region" description="Polar residues" evidence="1">
    <location>
        <begin position="301"/>
        <end position="318"/>
    </location>
</feature>
<sequence length="513" mass="57467">MDDFQAKDRSGRIRKCIPKPPRVPGIIYDAGDGESSLQSTMGLTDDPVKFHSILETIRVVWRVQEVDYQLPYSQQDPAKMRDVELEVLKRLPSLTSDYEDAWPVTIYLQKALKRHNFYPKRKRRNTGENDDSSVCGGKEQSAIGDCIRRPSRIPQKHHDSGDGAPSLQSKMGLQGNPDKFCAFLDIIRKVWREQGIDCRLQYSLQDPAKMRSVKLEVIRRLPFLTTDYEDAWPVNFYLQKALKSHRSQPLSKRKRSGDAHREDDNDDHHEPSISSCTNQPRKLPERTTRKKQIRVGRGTGDTATASSNKTQATGSLHRSVSERTDPSMSSRLPSTTHFTTATISTASNSSRRLATRVISVSSRSTSPSSIRSQRARQSTTVHTLASSLASRVGSSSSESGSATPSSVVPLRPQEPRTILSQAAAPASHRLGQPEGTSGGSSATVLSYLQSYHLPQADADRLVKLLASMGVTDPLYLRVFSKMHGRDDWLREMRDKGELTEIQMRIMREILVRM</sequence>
<proteinExistence type="predicted"/>
<dbReference type="AlphaFoldDB" id="A0A371DE59"/>
<organism evidence="2 3">
    <name type="scientific">Lentinus brumalis</name>
    <dbReference type="NCBI Taxonomy" id="2498619"/>
    <lineage>
        <taxon>Eukaryota</taxon>
        <taxon>Fungi</taxon>
        <taxon>Dikarya</taxon>
        <taxon>Basidiomycota</taxon>
        <taxon>Agaricomycotina</taxon>
        <taxon>Agaricomycetes</taxon>
        <taxon>Polyporales</taxon>
        <taxon>Polyporaceae</taxon>
        <taxon>Lentinus</taxon>
    </lineage>
</organism>
<evidence type="ECO:0000313" key="2">
    <source>
        <dbReference type="EMBL" id="RDX50849.1"/>
    </source>
</evidence>
<protein>
    <submittedName>
        <fullName evidence="2">Uncharacterized protein</fullName>
    </submittedName>
</protein>
<feature type="region of interest" description="Disordered" evidence="1">
    <location>
        <begin position="119"/>
        <end position="171"/>
    </location>
</feature>
<feature type="region of interest" description="Disordered" evidence="1">
    <location>
        <begin position="243"/>
        <end position="412"/>
    </location>
</feature>
<evidence type="ECO:0000313" key="3">
    <source>
        <dbReference type="Proteomes" id="UP000256964"/>
    </source>
</evidence>
<feature type="compositionally biased region" description="Polar residues" evidence="1">
    <location>
        <begin position="375"/>
        <end position="384"/>
    </location>
</feature>
<dbReference type="OrthoDB" id="2753940at2759"/>